<evidence type="ECO:0000256" key="3">
    <source>
        <dbReference type="ARBA" id="ARBA00022574"/>
    </source>
</evidence>
<dbReference type="PROSITE" id="PS00678">
    <property type="entry name" value="WD_REPEATS_1"/>
    <property type="match status" value="2"/>
</dbReference>
<dbReference type="Gene3D" id="2.130.10.10">
    <property type="entry name" value="YVTN repeat-like/Quinoprotein amine dehydrogenase"/>
    <property type="match status" value="1"/>
</dbReference>
<dbReference type="InterPro" id="IPR001680">
    <property type="entry name" value="WD40_rpt"/>
</dbReference>
<dbReference type="SUPFAM" id="SSF50978">
    <property type="entry name" value="WD40 repeat-like"/>
    <property type="match status" value="1"/>
</dbReference>
<dbReference type="InterPro" id="IPR019775">
    <property type="entry name" value="WD40_repeat_CS"/>
</dbReference>
<dbReference type="Pfam" id="PF00400">
    <property type="entry name" value="WD40"/>
    <property type="match status" value="7"/>
</dbReference>
<dbReference type="InterPro" id="IPR015943">
    <property type="entry name" value="WD40/YVTN_repeat-like_dom_sf"/>
</dbReference>
<dbReference type="PROSITE" id="PS50082">
    <property type="entry name" value="WD_REPEATS_2"/>
    <property type="match status" value="6"/>
</dbReference>
<feature type="repeat" description="WD" evidence="5">
    <location>
        <begin position="330"/>
        <end position="371"/>
    </location>
</feature>
<feature type="repeat" description="WD" evidence="5">
    <location>
        <begin position="289"/>
        <end position="330"/>
    </location>
</feature>
<dbReference type="InterPro" id="IPR036322">
    <property type="entry name" value="WD40_repeat_dom_sf"/>
</dbReference>
<keyword evidence="3 5" id="KW-0853">WD repeat</keyword>
<dbReference type="PROSITE" id="PS50294">
    <property type="entry name" value="WD_REPEATS_REGION"/>
    <property type="match status" value="3"/>
</dbReference>
<evidence type="ECO:0000256" key="5">
    <source>
        <dbReference type="PROSITE-ProRule" id="PRU00221"/>
    </source>
</evidence>
<dbReference type="CDD" id="cd00200">
    <property type="entry name" value="WD40"/>
    <property type="match status" value="1"/>
</dbReference>
<keyword evidence="2" id="KW-0963">Cytoplasm</keyword>
<evidence type="ECO:0000256" key="1">
    <source>
        <dbReference type="ARBA" id="ARBA00004496"/>
    </source>
</evidence>
<sequence length="406" mass="43155">MDANASMEDPDVESDEAFVDLNSAEYEEMADLDEDDEAPMSSDDEEDVTAADDAEDRDECGTETVTPDRDDAELVIDAHAASVFCVAWSSLTDEATVATGGGDDKGYLRRGAASVPLGGHEESVSACAFSGDGGLLATGGLEGRVCVHDGKSGELLRSLDGPGGGIEWLSWHPRGRVVLAGSEDFTAWMWNGDDGALMQVFTGHSERVSCGGFTPDGKQVVTGSYDGSLRVWQPRTGHCEHVFRGHPFHDGPLTCVAFHPTNQGLSITGSEDNTARLVNIGNGKVLAPLAAHTETIEAVGFCDVMPLAATGSIDKLAIIWDTNTCQSRGSLAHDGAVSQLKWIPNTMMLYSSSVDGAVRLWDARSNTCVRDARGHVKGILDFALSPDHARVITASDDCTARVFNFQ</sequence>
<protein>
    <submittedName>
        <fullName evidence="7">Transducin family protein</fullName>
    </submittedName>
</protein>
<evidence type="ECO:0000256" key="4">
    <source>
        <dbReference type="ARBA" id="ARBA00022737"/>
    </source>
</evidence>
<feature type="repeat" description="WD" evidence="5">
    <location>
        <begin position="159"/>
        <end position="200"/>
    </location>
</feature>
<feature type="repeat" description="WD" evidence="5">
    <location>
        <begin position="117"/>
        <end position="158"/>
    </location>
</feature>
<organism evidence="7">
    <name type="scientific">Ostreococcus tauri</name>
    <name type="common">Marine green alga</name>
    <dbReference type="NCBI Taxonomy" id="70448"/>
    <lineage>
        <taxon>Eukaryota</taxon>
        <taxon>Viridiplantae</taxon>
        <taxon>Chlorophyta</taxon>
        <taxon>Mamiellophyceae</taxon>
        <taxon>Mamiellales</taxon>
        <taxon>Bathycoccaceae</taxon>
        <taxon>Ostreococcus</taxon>
    </lineage>
</organism>
<evidence type="ECO:0000313" key="7">
    <source>
        <dbReference type="EMBL" id="OUS44030.1"/>
    </source>
</evidence>
<dbReference type="eggNOG" id="KOG0296">
    <property type="taxonomic scope" value="Eukaryota"/>
</dbReference>
<evidence type="ECO:0000256" key="2">
    <source>
        <dbReference type="ARBA" id="ARBA00022490"/>
    </source>
</evidence>
<dbReference type="InterPro" id="IPR051179">
    <property type="entry name" value="WD_repeat_multifunction"/>
</dbReference>
<dbReference type="GO" id="GO:0005737">
    <property type="term" value="C:cytoplasm"/>
    <property type="evidence" value="ECO:0007669"/>
    <property type="project" value="UniProtKB-SubCell"/>
</dbReference>
<feature type="repeat" description="WD" evidence="5">
    <location>
        <begin position="372"/>
        <end position="406"/>
    </location>
</feature>
<dbReference type="Proteomes" id="UP000195557">
    <property type="component" value="Unassembled WGS sequence"/>
</dbReference>
<name>A0A1Y5I3D3_OSTTA</name>
<keyword evidence="4" id="KW-0677">Repeat</keyword>
<dbReference type="PANTHER" id="PTHR19857:SF8">
    <property type="entry name" value="ANGIO-ASSOCIATED MIGRATORY CELL PROTEIN"/>
    <property type="match status" value="1"/>
</dbReference>
<feature type="compositionally biased region" description="Acidic residues" evidence="6">
    <location>
        <begin position="25"/>
        <end position="58"/>
    </location>
</feature>
<dbReference type="InterPro" id="IPR020472">
    <property type="entry name" value="WD40_PAC1"/>
</dbReference>
<feature type="repeat" description="WD" evidence="5">
    <location>
        <begin position="201"/>
        <end position="242"/>
    </location>
</feature>
<gene>
    <name evidence="7" type="ORF">BE221DRAFT_194172</name>
</gene>
<dbReference type="EMBL" id="KZ155826">
    <property type="protein sequence ID" value="OUS44030.1"/>
    <property type="molecule type" value="Genomic_DNA"/>
</dbReference>
<comment type="subcellular location">
    <subcellularLocation>
        <location evidence="1">Cytoplasm</location>
    </subcellularLocation>
</comment>
<dbReference type="PRINTS" id="PR00320">
    <property type="entry name" value="GPROTEINBRPT"/>
</dbReference>
<reference evidence="7" key="1">
    <citation type="submission" date="2017-04" db="EMBL/GenBank/DDBJ databases">
        <title>Population genomics of picophytoplankton unveils novel chromosome hypervariability.</title>
        <authorList>
            <consortium name="DOE Joint Genome Institute"/>
            <person name="Blanc-Mathieu R."/>
            <person name="Krasovec M."/>
            <person name="Hebrard M."/>
            <person name="Yau S."/>
            <person name="Desgranges E."/>
            <person name="Martin J."/>
            <person name="Schackwitz W."/>
            <person name="Kuo A."/>
            <person name="Salin G."/>
            <person name="Donnadieu C."/>
            <person name="Desdevises Y."/>
            <person name="Sanchez-Ferandin S."/>
            <person name="Moreau H."/>
            <person name="Rivals E."/>
            <person name="Grigoriev I.V."/>
            <person name="Grimsley N."/>
            <person name="Eyre-Walker A."/>
            <person name="Piganeau G."/>
        </authorList>
    </citation>
    <scope>NUCLEOTIDE SEQUENCE [LARGE SCALE GENOMIC DNA]</scope>
    <source>
        <strain evidence="7">RCC 1115</strain>
    </source>
</reference>
<feature type="region of interest" description="Disordered" evidence="6">
    <location>
        <begin position="21"/>
        <end position="69"/>
    </location>
</feature>
<evidence type="ECO:0000256" key="6">
    <source>
        <dbReference type="SAM" id="MobiDB-lite"/>
    </source>
</evidence>
<dbReference type="AlphaFoldDB" id="A0A1Y5I3D3"/>
<dbReference type="FunFam" id="2.130.10.10:FF:000074">
    <property type="entry name" value="Angio-associated migratory cell protein-like protein"/>
    <property type="match status" value="1"/>
</dbReference>
<dbReference type="PANTHER" id="PTHR19857">
    <property type="entry name" value="MITOCHONDRIAL DIVISION PROTEIN 1-RELATED"/>
    <property type="match status" value="1"/>
</dbReference>
<dbReference type="SMART" id="SM00320">
    <property type="entry name" value="WD40"/>
    <property type="match status" value="8"/>
</dbReference>
<accession>A0A1Y5I3D3</accession>
<proteinExistence type="predicted"/>